<evidence type="ECO:0000256" key="5">
    <source>
        <dbReference type="ARBA" id="ARBA00022989"/>
    </source>
</evidence>
<evidence type="ECO:0000256" key="13">
    <source>
        <dbReference type="SAM" id="MobiDB-lite"/>
    </source>
</evidence>
<dbReference type="PANTHER" id="PTHR12428">
    <property type="entry name" value="OXA1"/>
    <property type="match status" value="1"/>
</dbReference>
<dbReference type="InterPro" id="IPR001708">
    <property type="entry name" value="YidC/ALB3/OXA1/COX18"/>
</dbReference>
<dbReference type="NCBIfam" id="NF001300">
    <property type="entry name" value="PRK00247.1"/>
    <property type="match status" value="1"/>
</dbReference>
<dbReference type="PANTHER" id="PTHR12428:SF65">
    <property type="entry name" value="CYTOCHROME C OXIDASE ASSEMBLY PROTEIN COX18, MITOCHONDRIAL"/>
    <property type="match status" value="1"/>
</dbReference>
<evidence type="ECO:0000256" key="9">
    <source>
        <dbReference type="ARBA" id="ARBA00031538"/>
    </source>
</evidence>
<dbReference type="GO" id="GO:0051205">
    <property type="term" value="P:protein insertion into membrane"/>
    <property type="evidence" value="ECO:0007669"/>
    <property type="project" value="TreeGrafter"/>
</dbReference>
<evidence type="ECO:0000256" key="4">
    <source>
        <dbReference type="ARBA" id="ARBA00022692"/>
    </source>
</evidence>
<evidence type="ECO:0000256" key="12">
    <source>
        <dbReference type="RuleBase" id="RU003945"/>
    </source>
</evidence>
<feature type="domain" description="Membrane insertase YidC/Oxa/ALB C-terminal" evidence="15">
    <location>
        <begin position="32"/>
        <end position="270"/>
    </location>
</feature>
<evidence type="ECO:0000256" key="2">
    <source>
        <dbReference type="ARBA" id="ARBA00010527"/>
    </source>
</evidence>
<dbReference type="GO" id="GO:0032977">
    <property type="term" value="F:membrane insertase activity"/>
    <property type="evidence" value="ECO:0007669"/>
    <property type="project" value="InterPro"/>
</dbReference>
<feature type="region of interest" description="Disordered" evidence="13">
    <location>
        <begin position="344"/>
        <end position="388"/>
    </location>
</feature>
<keyword evidence="17" id="KW-1185">Reference proteome</keyword>
<evidence type="ECO:0000256" key="7">
    <source>
        <dbReference type="ARBA" id="ARBA00025034"/>
    </source>
</evidence>
<keyword evidence="6 14" id="KW-0472">Membrane</keyword>
<dbReference type="GO" id="GO:0005886">
    <property type="term" value="C:plasma membrane"/>
    <property type="evidence" value="ECO:0007669"/>
    <property type="project" value="TreeGrafter"/>
</dbReference>
<evidence type="ECO:0000256" key="14">
    <source>
        <dbReference type="SAM" id="Phobius"/>
    </source>
</evidence>
<evidence type="ECO:0000256" key="6">
    <source>
        <dbReference type="ARBA" id="ARBA00023136"/>
    </source>
</evidence>
<comment type="similarity">
    <text evidence="2">Belongs to the OXA1/ALB3/YidC family. Type 1 subfamily.</text>
</comment>
<evidence type="ECO:0000256" key="1">
    <source>
        <dbReference type="ARBA" id="ARBA00004141"/>
    </source>
</evidence>
<evidence type="ECO:0000256" key="10">
    <source>
        <dbReference type="ARBA" id="ARBA00033245"/>
    </source>
</evidence>
<gene>
    <name evidence="16" type="primary">yidC</name>
    <name evidence="16" type="ORF">GP475_11920</name>
</gene>
<feature type="transmembrane region" description="Helical" evidence="14">
    <location>
        <begin position="228"/>
        <end position="256"/>
    </location>
</feature>
<keyword evidence="4 12" id="KW-0812">Transmembrane</keyword>
<comment type="subunit">
    <text evidence="8">Interacts with the Sec translocase complex via SecD. Specifically interacts with transmembrane segments of nascent integral membrane proteins during membrane integration.</text>
</comment>
<dbReference type="RefSeq" id="WP_187974574.1">
    <property type="nucleotide sequence ID" value="NZ_CP046884.1"/>
</dbReference>
<evidence type="ECO:0000256" key="11">
    <source>
        <dbReference type="ARBA" id="ARBA00033342"/>
    </source>
</evidence>
<evidence type="ECO:0000256" key="3">
    <source>
        <dbReference type="ARBA" id="ARBA00015325"/>
    </source>
</evidence>
<dbReference type="AlphaFoldDB" id="A0A7H0SRT9"/>
<sequence length="388" mass="44863">MVDLFVYPVSGVLKLWHLLLHNALGVEDSLAWILSMFGLVIVVRSLIAPSALMQLRSVRVNVLLRPEMRALNDEYRTRTDKESLQEYDQRVQELRKKHNYNAWAGCFPVLIQIPAFIGLYQVLLRMARPRDGLETAQHNSIGLLNSQEISAFLQGHVAGIPLPAYVNMRPEQHAMLGTTRDAVYSLVLPMATVAICFTLFNLGLSLYRNVTTLDWDSKMARVMVRITFTFIVIIPLMLFSAALTGPVPVAIVMYWVANNLWTATQNLLIHIYIARTMPLPEETREHIKARRQHVRQEHREHRRFKRWARRQRVKSWILLPQHRQIRAKVNAALAEKKESAAQAKAEAKQLKKAKSATRKQMQKERQALMVQQRKQRKAEKQAQRDQME</sequence>
<feature type="transmembrane region" description="Helical" evidence="14">
    <location>
        <begin position="29"/>
        <end position="47"/>
    </location>
</feature>
<organism evidence="16 17">
    <name type="scientific">Corynebacterium poyangense</name>
    <dbReference type="NCBI Taxonomy" id="2684405"/>
    <lineage>
        <taxon>Bacteria</taxon>
        <taxon>Bacillati</taxon>
        <taxon>Actinomycetota</taxon>
        <taxon>Actinomycetes</taxon>
        <taxon>Mycobacteriales</taxon>
        <taxon>Corynebacteriaceae</taxon>
        <taxon>Corynebacterium</taxon>
    </lineage>
</organism>
<evidence type="ECO:0000313" key="17">
    <source>
        <dbReference type="Proteomes" id="UP000516320"/>
    </source>
</evidence>
<protein>
    <recommendedName>
        <fullName evidence="3">Membrane protein insertase YidC</fullName>
    </recommendedName>
    <alternativeName>
        <fullName evidence="11">Foldase YidC</fullName>
    </alternativeName>
    <alternativeName>
        <fullName evidence="10">Membrane integrase YidC</fullName>
    </alternativeName>
    <alternativeName>
        <fullName evidence="9">Membrane protein YidC</fullName>
    </alternativeName>
</protein>
<comment type="function">
    <text evidence="7">Required for the insertion and/or proper folding and/or complex formation of integral membrane proteins into the membrane. Involved in integration of membrane proteins that insert both dependently and independently of the Sec translocase complex, as well as at least some lipoproteins. Aids folding of multispanning membrane proteins.</text>
</comment>
<comment type="subcellular location">
    <subcellularLocation>
        <location evidence="1 12">Membrane</location>
        <topology evidence="1 12">Multi-pass membrane protein</topology>
    </subcellularLocation>
</comment>
<dbReference type="InterPro" id="IPR028055">
    <property type="entry name" value="YidC/Oxa/ALB_C"/>
</dbReference>
<feature type="compositionally biased region" description="Basic and acidic residues" evidence="13">
    <location>
        <begin position="378"/>
        <end position="388"/>
    </location>
</feature>
<accession>A0A7H0SRT9</accession>
<evidence type="ECO:0000256" key="8">
    <source>
        <dbReference type="ARBA" id="ARBA00026028"/>
    </source>
</evidence>
<keyword evidence="5 14" id="KW-1133">Transmembrane helix</keyword>
<dbReference type="EMBL" id="CP046884">
    <property type="protein sequence ID" value="QNQ91264.1"/>
    <property type="molecule type" value="Genomic_DNA"/>
</dbReference>
<name>A0A7H0SRT9_9CORY</name>
<evidence type="ECO:0000259" key="15">
    <source>
        <dbReference type="Pfam" id="PF02096"/>
    </source>
</evidence>
<dbReference type="NCBIfam" id="TIGR03592">
    <property type="entry name" value="yidC_oxa1_cterm"/>
    <property type="match status" value="1"/>
</dbReference>
<feature type="transmembrane region" description="Helical" evidence="14">
    <location>
        <begin position="100"/>
        <end position="123"/>
    </location>
</feature>
<reference evidence="16 17" key="1">
    <citation type="submission" date="2019-12" db="EMBL/GenBank/DDBJ databases">
        <title>Corynebacterium sp. nov., isolated from feces of the Anser Albifrons in China.</title>
        <authorList>
            <person name="Liu Q."/>
        </authorList>
    </citation>
    <scope>NUCLEOTIDE SEQUENCE [LARGE SCALE GENOMIC DNA]</scope>
    <source>
        <strain evidence="16 17">4H37-19</strain>
    </source>
</reference>
<dbReference type="KEGG" id="cpoy:GP475_11920"/>
<dbReference type="Proteomes" id="UP000516320">
    <property type="component" value="Chromosome"/>
</dbReference>
<feature type="transmembrane region" description="Helical" evidence="14">
    <location>
        <begin position="182"/>
        <end position="207"/>
    </location>
</feature>
<dbReference type="Pfam" id="PF02096">
    <property type="entry name" value="60KD_IMP"/>
    <property type="match status" value="1"/>
</dbReference>
<evidence type="ECO:0000313" key="16">
    <source>
        <dbReference type="EMBL" id="QNQ91264.1"/>
    </source>
</evidence>
<proteinExistence type="inferred from homology"/>